<dbReference type="EMBL" id="BSXV01002278">
    <property type="protein sequence ID" value="GME95362.1"/>
    <property type="molecule type" value="Genomic_DNA"/>
</dbReference>
<organism evidence="1 2">
    <name type="scientific">Candida boidinii</name>
    <name type="common">Yeast</name>
    <dbReference type="NCBI Taxonomy" id="5477"/>
    <lineage>
        <taxon>Eukaryota</taxon>
        <taxon>Fungi</taxon>
        <taxon>Dikarya</taxon>
        <taxon>Ascomycota</taxon>
        <taxon>Saccharomycotina</taxon>
        <taxon>Pichiomycetes</taxon>
        <taxon>Pichiales</taxon>
        <taxon>Pichiaceae</taxon>
        <taxon>Ogataea</taxon>
        <taxon>Ogataea/Candida clade</taxon>
    </lineage>
</organism>
<evidence type="ECO:0000313" key="2">
    <source>
        <dbReference type="Proteomes" id="UP001165101"/>
    </source>
</evidence>
<sequence length="276" mass="31217">MVNSAAPKSITIPEAFDIDLDVEKLPALKYVPVIRSDPSQVLLQHHIRKPVDNYLRIPSNSLLRQIVASVKLAKPICESGIGFNKTCYDTVLVNSLILHTVRSAIEDRPKNSPLFNAKSFQVSLITGFMQEDSIELKYHVLSAIANNLRYPNAHTHWLIYLVLHYFGSKNTWNNDKTKLQVQEIISRVLLERIISNKPHPWGLLVCLTEILKNDEFKFFELPFTKLNPDIQRVFEALLQHIKNNSIKKIELPENNTTIDEATINNGGNATVASASA</sequence>
<reference evidence="1" key="1">
    <citation type="submission" date="2023-04" db="EMBL/GenBank/DDBJ databases">
        <title>Candida boidinii NBRC 1967.</title>
        <authorList>
            <person name="Ichikawa N."/>
            <person name="Sato H."/>
            <person name="Tonouchi N."/>
        </authorList>
    </citation>
    <scope>NUCLEOTIDE SEQUENCE</scope>
    <source>
        <strain evidence="1">NBRC 1967</strain>
    </source>
</reference>
<comment type="caution">
    <text evidence="1">The sequence shown here is derived from an EMBL/GenBank/DDBJ whole genome shotgun (WGS) entry which is preliminary data.</text>
</comment>
<keyword evidence="2" id="KW-1185">Reference proteome</keyword>
<evidence type="ECO:0000313" key="1">
    <source>
        <dbReference type="EMBL" id="GME95362.1"/>
    </source>
</evidence>
<accession>A0ACB5TV52</accession>
<dbReference type="Proteomes" id="UP001165101">
    <property type="component" value="Unassembled WGS sequence"/>
</dbReference>
<gene>
    <name evidence="1" type="ORF">Cboi01_000387200</name>
</gene>
<proteinExistence type="predicted"/>
<protein>
    <submittedName>
        <fullName evidence="1">Unnamed protein product</fullName>
    </submittedName>
</protein>
<name>A0ACB5TV52_CANBO</name>